<dbReference type="Pfam" id="PF13579">
    <property type="entry name" value="Glyco_trans_4_4"/>
    <property type="match status" value="1"/>
</dbReference>
<dbReference type="EMBL" id="MVBK01000080">
    <property type="protein sequence ID" value="OOG23013.1"/>
    <property type="molecule type" value="Genomic_DNA"/>
</dbReference>
<dbReference type="STRING" id="108003.B1C78_12870"/>
<dbReference type="GO" id="GO:0016757">
    <property type="term" value="F:glycosyltransferase activity"/>
    <property type="evidence" value="ECO:0007669"/>
    <property type="project" value="UniProtKB-ARBA"/>
</dbReference>
<dbReference type="CDD" id="cd03811">
    <property type="entry name" value="GT4_GT28_WabH-like"/>
    <property type="match status" value="1"/>
</dbReference>
<evidence type="ECO:0000259" key="1">
    <source>
        <dbReference type="Pfam" id="PF00534"/>
    </source>
</evidence>
<accession>A0A1V3NDJ8</accession>
<dbReference type="SUPFAM" id="SSF53756">
    <property type="entry name" value="UDP-Glycosyltransferase/glycogen phosphorylase"/>
    <property type="match status" value="1"/>
</dbReference>
<dbReference type="RefSeq" id="WP_077279562.1">
    <property type="nucleotide sequence ID" value="NZ_MVBK01000080.1"/>
</dbReference>
<dbReference type="Pfam" id="PF00534">
    <property type="entry name" value="Glycos_transf_1"/>
    <property type="match status" value="1"/>
</dbReference>
<dbReference type="OrthoDB" id="9792269at2"/>
<keyword evidence="4" id="KW-1185">Reference proteome</keyword>
<organism evidence="3 4">
    <name type="scientific">Thioalkalivibrio denitrificans</name>
    <dbReference type="NCBI Taxonomy" id="108003"/>
    <lineage>
        <taxon>Bacteria</taxon>
        <taxon>Pseudomonadati</taxon>
        <taxon>Pseudomonadota</taxon>
        <taxon>Gammaproteobacteria</taxon>
        <taxon>Chromatiales</taxon>
        <taxon>Ectothiorhodospiraceae</taxon>
        <taxon>Thioalkalivibrio</taxon>
    </lineage>
</organism>
<dbReference type="Proteomes" id="UP000189462">
    <property type="component" value="Unassembled WGS sequence"/>
</dbReference>
<sequence length="368" mass="39775">MTRLAVLAATSGHSGVDRILGNLLPAIAARGIFVDLLQVRGHGPLLEPRDNLRLIDLGGAHVATALPGLVRYLRRERPEVLLTDKDRVNRMAILATRLARVPLRHYVRLGTHVSTNLRRRGRLEAWRQRRSIRRLYPRASGVLVPSQGVADDLAGLMGGHGSIHVVPSPIVRDDLEALAGAPVRPLWPEPAEGPLIVAIGELSSRKDHATLLRAFARVRAQRPCRLLILGEGRQRANLEALATQLGIDTDLRLPGFVANPYPYLAQADVLAHSARWEGMGIVLVEALALGKPVVSTDCPSGPREVLAGGQLGGLVPVGDDVALAQAIQLTLDGHTPDAQTLRRAAEPYRVRRSVDIHLATMQISPGNP</sequence>
<protein>
    <submittedName>
        <fullName evidence="3">Glycosyl transferase</fullName>
    </submittedName>
</protein>
<feature type="domain" description="Glycosyltransferase subfamily 4-like N-terminal" evidence="2">
    <location>
        <begin position="15"/>
        <end position="167"/>
    </location>
</feature>
<dbReference type="InterPro" id="IPR001296">
    <property type="entry name" value="Glyco_trans_1"/>
</dbReference>
<keyword evidence="3" id="KW-0808">Transferase</keyword>
<dbReference type="AlphaFoldDB" id="A0A1V3NDJ8"/>
<evidence type="ECO:0000313" key="3">
    <source>
        <dbReference type="EMBL" id="OOG23013.1"/>
    </source>
</evidence>
<dbReference type="InterPro" id="IPR028098">
    <property type="entry name" value="Glyco_trans_4-like_N"/>
</dbReference>
<reference evidence="3 4" key="1">
    <citation type="submission" date="2017-02" db="EMBL/GenBank/DDBJ databases">
        <title>Genomic diversity within the haloalkaliphilic genus Thioalkalivibrio.</title>
        <authorList>
            <person name="Ahn A.-C."/>
            <person name="Meier-Kolthoff J."/>
            <person name="Overmars L."/>
            <person name="Richter M."/>
            <person name="Woyke T."/>
            <person name="Sorokin D.Y."/>
            <person name="Muyzer G."/>
        </authorList>
    </citation>
    <scope>NUCLEOTIDE SEQUENCE [LARGE SCALE GENOMIC DNA]</scope>
    <source>
        <strain evidence="3 4">ALJD</strain>
    </source>
</reference>
<comment type="caution">
    <text evidence="3">The sequence shown here is derived from an EMBL/GenBank/DDBJ whole genome shotgun (WGS) entry which is preliminary data.</text>
</comment>
<dbReference type="Gene3D" id="3.40.50.2000">
    <property type="entry name" value="Glycogen Phosphorylase B"/>
    <property type="match status" value="2"/>
</dbReference>
<dbReference type="PANTHER" id="PTHR12526:SF630">
    <property type="entry name" value="GLYCOSYLTRANSFERASE"/>
    <property type="match status" value="1"/>
</dbReference>
<feature type="domain" description="Glycosyl transferase family 1" evidence="1">
    <location>
        <begin position="189"/>
        <end position="339"/>
    </location>
</feature>
<evidence type="ECO:0000313" key="4">
    <source>
        <dbReference type="Proteomes" id="UP000189462"/>
    </source>
</evidence>
<proteinExistence type="predicted"/>
<name>A0A1V3NDJ8_9GAMM</name>
<gene>
    <name evidence="3" type="ORF">B1C78_12870</name>
</gene>
<evidence type="ECO:0000259" key="2">
    <source>
        <dbReference type="Pfam" id="PF13579"/>
    </source>
</evidence>
<dbReference type="PANTHER" id="PTHR12526">
    <property type="entry name" value="GLYCOSYLTRANSFERASE"/>
    <property type="match status" value="1"/>
</dbReference>